<organism evidence="4 5">
    <name type="scientific">Novipirellula caenicola</name>
    <dbReference type="NCBI Taxonomy" id="1536901"/>
    <lineage>
        <taxon>Bacteria</taxon>
        <taxon>Pseudomonadati</taxon>
        <taxon>Planctomycetota</taxon>
        <taxon>Planctomycetia</taxon>
        <taxon>Pirellulales</taxon>
        <taxon>Pirellulaceae</taxon>
        <taxon>Novipirellula</taxon>
    </lineage>
</organism>
<evidence type="ECO:0000256" key="2">
    <source>
        <dbReference type="SAM" id="Coils"/>
    </source>
</evidence>
<evidence type="ECO:0000313" key="4">
    <source>
        <dbReference type="EMBL" id="GAA5507097.1"/>
    </source>
</evidence>
<keyword evidence="2" id="KW-0175">Coiled coil</keyword>
<dbReference type="Pfam" id="PF02321">
    <property type="entry name" value="OEP"/>
    <property type="match status" value="2"/>
</dbReference>
<evidence type="ECO:0008006" key="6">
    <source>
        <dbReference type="Google" id="ProtNLM"/>
    </source>
</evidence>
<evidence type="ECO:0000256" key="1">
    <source>
        <dbReference type="ARBA" id="ARBA00007613"/>
    </source>
</evidence>
<dbReference type="SUPFAM" id="SSF56954">
    <property type="entry name" value="Outer membrane efflux proteins (OEP)"/>
    <property type="match status" value="1"/>
</dbReference>
<sequence length="565" mass="61909">MGLFRFSLRCSACATMAVMLVVVGGCAGRESLPALPTQNPPPFSQSGELPVSDRWWSEFADPALNEQINQALESSFTLAAARQRLRAARAVARREASDLFPDVNGVADIGGSFGPGTDLQNYVFGFEAAYPLDLWGQIESRVEAERLRAAATQQDYRAVALTLSAEITRTWFSLIEAHAQLGLLDEQIKTNRTGLLLQESRFGLGLIRSPDVLRQRQLVEATLEQAVVAKARIEVLEHQLAVLVGQMPQSAQYDAGTVLPDLPPLPATGLPSELLQRRPDVRRDYLAFAAADRDLAAAISDQYPRLSLTGSLLNVADRPETIFRDWFVSIGGQLIAPLVDGGQRKAEVARTSAVVCELFNRYGQTMLIAFGEVEDSLARERYQIERLSHLEKQLELARQAAEQLREQYLLEPDTDYLAVLTAITAQQRLQREMLSAQLELRLIRVALYLALAGSFDPLPQDNLQPAPTVQPPASVPADMPPADIPTVAISATDISTADIPAASVVAGQKNASEALNFHGNDIDSKYIDLHYFDHTSAAQAMDGLIDVVPNFVDSDLKSPETRRDE</sequence>
<keyword evidence="5" id="KW-1185">Reference proteome</keyword>
<proteinExistence type="inferred from homology"/>
<accession>A0ABP9VTI7</accession>
<feature type="chain" id="PRO_5045314043" description="Toluene efflux pump outer membrane protein TtgI" evidence="3">
    <location>
        <begin position="28"/>
        <end position="565"/>
    </location>
</feature>
<dbReference type="Gene3D" id="2.20.200.10">
    <property type="entry name" value="Outer membrane efflux proteins (OEP)"/>
    <property type="match status" value="1"/>
</dbReference>
<comment type="caution">
    <text evidence="4">The sequence shown here is derived from an EMBL/GenBank/DDBJ whole genome shotgun (WGS) entry which is preliminary data.</text>
</comment>
<keyword evidence="3" id="KW-0732">Signal</keyword>
<feature type="signal peptide" evidence="3">
    <location>
        <begin position="1"/>
        <end position="27"/>
    </location>
</feature>
<name>A0ABP9VTI7_9BACT</name>
<dbReference type="InterPro" id="IPR010131">
    <property type="entry name" value="MdtP/NodT-like"/>
</dbReference>
<dbReference type="InterPro" id="IPR003423">
    <property type="entry name" value="OMP_efflux"/>
</dbReference>
<dbReference type="PANTHER" id="PTHR30203">
    <property type="entry name" value="OUTER MEMBRANE CATION EFFLUX PROTEIN"/>
    <property type="match status" value="1"/>
</dbReference>
<dbReference type="PROSITE" id="PS51257">
    <property type="entry name" value="PROKAR_LIPOPROTEIN"/>
    <property type="match status" value="1"/>
</dbReference>
<reference evidence="4 5" key="1">
    <citation type="submission" date="2024-02" db="EMBL/GenBank/DDBJ databases">
        <title>Rhodopirellula caenicola NBRC 110016.</title>
        <authorList>
            <person name="Ichikawa N."/>
            <person name="Katano-Makiyama Y."/>
            <person name="Hidaka K."/>
        </authorList>
    </citation>
    <scope>NUCLEOTIDE SEQUENCE [LARGE SCALE GENOMIC DNA]</scope>
    <source>
        <strain evidence="4 5">NBRC 110016</strain>
    </source>
</reference>
<dbReference type="PANTHER" id="PTHR30203:SF33">
    <property type="entry name" value="BLR4455 PROTEIN"/>
    <property type="match status" value="1"/>
</dbReference>
<evidence type="ECO:0000256" key="3">
    <source>
        <dbReference type="SAM" id="SignalP"/>
    </source>
</evidence>
<feature type="coiled-coil region" evidence="2">
    <location>
        <begin position="384"/>
        <end position="411"/>
    </location>
</feature>
<dbReference type="Proteomes" id="UP001416858">
    <property type="component" value="Unassembled WGS sequence"/>
</dbReference>
<dbReference type="EMBL" id="BAABRO010000004">
    <property type="protein sequence ID" value="GAA5507097.1"/>
    <property type="molecule type" value="Genomic_DNA"/>
</dbReference>
<protein>
    <recommendedName>
        <fullName evidence="6">Toluene efflux pump outer membrane protein TtgI</fullName>
    </recommendedName>
</protein>
<comment type="similarity">
    <text evidence="1">Belongs to the outer membrane factor (OMF) (TC 1.B.17) family.</text>
</comment>
<dbReference type="Gene3D" id="1.20.1600.10">
    <property type="entry name" value="Outer membrane efflux proteins (OEP)"/>
    <property type="match status" value="1"/>
</dbReference>
<evidence type="ECO:0000313" key="5">
    <source>
        <dbReference type="Proteomes" id="UP001416858"/>
    </source>
</evidence>
<gene>
    <name evidence="4" type="ORF">Rcae01_02552</name>
</gene>